<evidence type="ECO:0000259" key="5">
    <source>
        <dbReference type="Pfam" id="PF04085"/>
    </source>
</evidence>
<dbReference type="NCBIfam" id="TIGR00219">
    <property type="entry name" value="mreC"/>
    <property type="match status" value="1"/>
</dbReference>
<proteinExistence type="inferred from homology"/>
<dbReference type="InterPro" id="IPR042177">
    <property type="entry name" value="Cell/Rod_1"/>
</dbReference>
<evidence type="ECO:0000256" key="1">
    <source>
        <dbReference type="ARBA" id="ARBA00009369"/>
    </source>
</evidence>
<evidence type="ECO:0000256" key="4">
    <source>
        <dbReference type="ARBA" id="ARBA00032089"/>
    </source>
</evidence>
<sequence>MQQIINFLIRYKNTLLFLLLLTIALFFTIQSHQYHKSKFINSTNFISGGIYTKLNAIDKYFYLEKENNLLLKENKLLREQVASFKYMQDTMINDSVNKNYPYHYITAKVIRNQYNKIDNFILINKGDKHKVNSDLGVITSKGIVGIIEKSSTNYARIISILNTNLSISAQLKKTEHFGSLLWDGKSPNTLQLQDIPRMAPVKVGDTIVTSGKSFIFPKGIPIGVISDYKLDQNDNYGTINVHLFNDMTSLSYVYVIKNNNKEELSNFLQEDE</sequence>
<dbReference type="PANTHER" id="PTHR34138:SF1">
    <property type="entry name" value="CELL SHAPE-DETERMINING PROTEIN MREC"/>
    <property type="match status" value="1"/>
</dbReference>
<dbReference type="Gene3D" id="2.40.10.350">
    <property type="entry name" value="Rod shape-determining protein MreC, domain 2"/>
    <property type="match status" value="1"/>
</dbReference>
<comment type="similarity">
    <text evidence="1">Belongs to the MreC family.</text>
</comment>
<dbReference type="Proteomes" id="UP000553034">
    <property type="component" value="Unassembled WGS sequence"/>
</dbReference>
<evidence type="ECO:0000256" key="2">
    <source>
        <dbReference type="ARBA" id="ARBA00013855"/>
    </source>
</evidence>
<dbReference type="InterPro" id="IPR055342">
    <property type="entry name" value="MreC_beta-barrel_core"/>
</dbReference>
<dbReference type="GO" id="GO:0008360">
    <property type="term" value="P:regulation of cell shape"/>
    <property type="evidence" value="ECO:0007669"/>
    <property type="project" value="UniProtKB-KW"/>
</dbReference>
<evidence type="ECO:0000313" key="7">
    <source>
        <dbReference type="Proteomes" id="UP000553034"/>
    </source>
</evidence>
<dbReference type="EMBL" id="JACIFO010000008">
    <property type="protein sequence ID" value="MBB4119672.1"/>
    <property type="molecule type" value="Genomic_DNA"/>
</dbReference>
<dbReference type="RefSeq" id="WP_183478021.1">
    <property type="nucleotide sequence ID" value="NZ_JACIFO010000008.1"/>
</dbReference>
<dbReference type="Gene3D" id="2.40.10.340">
    <property type="entry name" value="Rod shape-determining protein MreC, domain 1"/>
    <property type="match status" value="1"/>
</dbReference>
<keyword evidence="3" id="KW-0133">Cell shape</keyword>
<dbReference type="AlphaFoldDB" id="A0A840EJU5"/>
<gene>
    <name evidence="6" type="ORF">GGR32_001978</name>
</gene>
<dbReference type="InterPro" id="IPR042175">
    <property type="entry name" value="Cell/Rod_MreC_2"/>
</dbReference>
<feature type="domain" description="Rod shape-determining protein MreC beta-barrel core" evidence="5">
    <location>
        <begin position="109"/>
        <end position="257"/>
    </location>
</feature>
<keyword evidence="7" id="KW-1185">Reference proteome</keyword>
<organism evidence="6 7">
    <name type="scientific">Mesonia hippocampi</name>
    <dbReference type="NCBI Taxonomy" id="1628250"/>
    <lineage>
        <taxon>Bacteria</taxon>
        <taxon>Pseudomonadati</taxon>
        <taxon>Bacteroidota</taxon>
        <taxon>Flavobacteriia</taxon>
        <taxon>Flavobacteriales</taxon>
        <taxon>Flavobacteriaceae</taxon>
        <taxon>Mesonia</taxon>
    </lineage>
</organism>
<name>A0A840EJU5_9FLAO</name>
<accession>A0A840EJU5</accession>
<evidence type="ECO:0000313" key="6">
    <source>
        <dbReference type="EMBL" id="MBB4119672.1"/>
    </source>
</evidence>
<dbReference type="InterPro" id="IPR007221">
    <property type="entry name" value="MreC"/>
</dbReference>
<dbReference type="GO" id="GO:0005886">
    <property type="term" value="C:plasma membrane"/>
    <property type="evidence" value="ECO:0007669"/>
    <property type="project" value="TreeGrafter"/>
</dbReference>
<comment type="caution">
    <text evidence="6">The sequence shown here is derived from an EMBL/GenBank/DDBJ whole genome shotgun (WGS) entry which is preliminary data.</text>
</comment>
<dbReference type="PANTHER" id="PTHR34138">
    <property type="entry name" value="CELL SHAPE-DETERMINING PROTEIN MREC"/>
    <property type="match status" value="1"/>
</dbReference>
<dbReference type="Pfam" id="PF04085">
    <property type="entry name" value="MreC"/>
    <property type="match status" value="1"/>
</dbReference>
<reference evidence="6 7" key="1">
    <citation type="submission" date="2020-08" db="EMBL/GenBank/DDBJ databases">
        <title>Genomic Encyclopedia of Type Strains, Phase IV (KMG-IV): sequencing the most valuable type-strain genomes for metagenomic binning, comparative biology and taxonomic classification.</title>
        <authorList>
            <person name="Goeker M."/>
        </authorList>
    </citation>
    <scope>NUCLEOTIDE SEQUENCE [LARGE SCALE GENOMIC DNA]</scope>
    <source>
        <strain evidence="6 7">DSM 29568</strain>
    </source>
</reference>
<dbReference type="NCBIfam" id="NF010532">
    <property type="entry name" value="PRK13922.9-3"/>
    <property type="match status" value="1"/>
</dbReference>
<evidence type="ECO:0000256" key="3">
    <source>
        <dbReference type="ARBA" id="ARBA00022960"/>
    </source>
</evidence>
<protein>
    <recommendedName>
        <fullName evidence="2">Cell shape-determining protein MreC</fullName>
    </recommendedName>
    <alternativeName>
        <fullName evidence="4">Cell shape protein MreC</fullName>
    </alternativeName>
</protein>